<keyword evidence="3 5" id="KW-0012">Acyltransferase</keyword>
<name>A0A1Y2F5U6_9BASI</name>
<dbReference type="SUPFAM" id="SSF53901">
    <property type="entry name" value="Thiolase-like"/>
    <property type="match status" value="2"/>
</dbReference>
<comment type="similarity">
    <text evidence="1 5">Belongs to the thiolase-like superfamily. Thiolase family.</text>
</comment>
<dbReference type="STRING" id="106004.A0A1Y2F5U6"/>
<evidence type="ECO:0000259" key="6">
    <source>
        <dbReference type="Pfam" id="PF00108"/>
    </source>
</evidence>
<dbReference type="Proteomes" id="UP000193467">
    <property type="component" value="Unassembled WGS sequence"/>
</dbReference>
<dbReference type="OrthoDB" id="5404651at2759"/>
<dbReference type="Pfam" id="PF00108">
    <property type="entry name" value="Thiolase_N"/>
    <property type="match status" value="1"/>
</dbReference>
<gene>
    <name evidence="8" type="ORF">BCR35DRAFT_279402</name>
</gene>
<dbReference type="InterPro" id="IPR020617">
    <property type="entry name" value="Thiolase_C"/>
</dbReference>
<keyword evidence="9" id="KW-1185">Reference proteome</keyword>
<reference evidence="8 9" key="1">
    <citation type="submission" date="2016-07" db="EMBL/GenBank/DDBJ databases">
        <title>Pervasive Adenine N6-methylation of Active Genes in Fungi.</title>
        <authorList>
            <consortium name="DOE Joint Genome Institute"/>
            <person name="Mondo S.J."/>
            <person name="Dannebaum R.O."/>
            <person name="Kuo R.C."/>
            <person name="Labutti K."/>
            <person name="Haridas S."/>
            <person name="Kuo A."/>
            <person name="Salamov A."/>
            <person name="Ahrendt S.R."/>
            <person name="Lipzen A."/>
            <person name="Sullivan W."/>
            <person name="Andreopoulos W.B."/>
            <person name="Clum A."/>
            <person name="Lindquist E."/>
            <person name="Daum C."/>
            <person name="Ramamoorthy G.K."/>
            <person name="Gryganskyi A."/>
            <person name="Culley D."/>
            <person name="Magnuson J.K."/>
            <person name="James T.Y."/>
            <person name="O'Malley M.A."/>
            <person name="Stajich J.E."/>
            <person name="Spatafora J.W."/>
            <person name="Visel A."/>
            <person name="Grigoriev I.V."/>
        </authorList>
    </citation>
    <scope>NUCLEOTIDE SEQUENCE [LARGE SCALE GENOMIC DNA]</scope>
    <source>
        <strain evidence="8 9">62-1032</strain>
    </source>
</reference>
<evidence type="ECO:0000256" key="4">
    <source>
        <dbReference type="PIRSR" id="PIRSR000429-1"/>
    </source>
</evidence>
<evidence type="ECO:0000256" key="2">
    <source>
        <dbReference type="ARBA" id="ARBA00022679"/>
    </source>
</evidence>
<dbReference type="PROSITE" id="PS00099">
    <property type="entry name" value="THIOLASE_3"/>
    <property type="match status" value="1"/>
</dbReference>
<evidence type="ECO:0000256" key="5">
    <source>
        <dbReference type="RuleBase" id="RU003557"/>
    </source>
</evidence>
<evidence type="ECO:0000313" key="9">
    <source>
        <dbReference type="Proteomes" id="UP000193467"/>
    </source>
</evidence>
<dbReference type="GO" id="GO:0003985">
    <property type="term" value="F:acetyl-CoA C-acetyltransferase activity"/>
    <property type="evidence" value="ECO:0007669"/>
    <property type="project" value="TreeGrafter"/>
</dbReference>
<feature type="active site" description="Acyl-thioester intermediate" evidence="4">
    <location>
        <position position="90"/>
    </location>
</feature>
<dbReference type="Pfam" id="PF02803">
    <property type="entry name" value="Thiolase_C"/>
    <property type="match status" value="1"/>
</dbReference>
<feature type="active site" description="Proton acceptor" evidence="4">
    <location>
        <position position="385"/>
    </location>
</feature>
<dbReference type="InParanoid" id="A0A1Y2F5U6"/>
<dbReference type="PIRSF" id="PIRSF000429">
    <property type="entry name" value="Ac-CoA_Ac_transf"/>
    <property type="match status" value="1"/>
</dbReference>
<feature type="domain" description="Thiolase N-terminal" evidence="6">
    <location>
        <begin position="6"/>
        <end position="269"/>
    </location>
</feature>
<dbReference type="PANTHER" id="PTHR18919">
    <property type="entry name" value="ACETYL-COA C-ACYLTRANSFERASE"/>
    <property type="match status" value="1"/>
</dbReference>
<feature type="active site" description="Proton acceptor" evidence="4">
    <location>
        <position position="355"/>
    </location>
</feature>
<dbReference type="FunFam" id="3.40.47.10:FF:000010">
    <property type="entry name" value="Acetyl-CoA acetyltransferase (Thiolase)"/>
    <property type="match status" value="1"/>
</dbReference>
<evidence type="ECO:0000256" key="3">
    <source>
        <dbReference type="ARBA" id="ARBA00023315"/>
    </source>
</evidence>
<evidence type="ECO:0000313" key="8">
    <source>
        <dbReference type="EMBL" id="ORY79268.1"/>
    </source>
</evidence>
<dbReference type="PANTHER" id="PTHR18919:SF107">
    <property type="entry name" value="ACETYL-COA ACETYLTRANSFERASE, CYTOSOLIC"/>
    <property type="match status" value="1"/>
</dbReference>
<protein>
    <submittedName>
        <fullName evidence="8">Thiolase, N-terminal domain-domain-containing protein</fullName>
    </submittedName>
</protein>
<proteinExistence type="inferred from homology"/>
<dbReference type="InterPro" id="IPR020610">
    <property type="entry name" value="Thiolase_AS"/>
</dbReference>
<dbReference type="InterPro" id="IPR020616">
    <property type="entry name" value="Thiolase_N"/>
</dbReference>
<keyword evidence="2 5" id="KW-0808">Transferase</keyword>
<dbReference type="InterPro" id="IPR016039">
    <property type="entry name" value="Thiolase-like"/>
</dbReference>
<dbReference type="GO" id="GO:0006635">
    <property type="term" value="P:fatty acid beta-oxidation"/>
    <property type="evidence" value="ECO:0007669"/>
    <property type="project" value="TreeGrafter"/>
</dbReference>
<comment type="caution">
    <text evidence="8">The sequence shown here is derived from an EMBL/GenBank/DDBJ whole genome shotgun (WGS) entry which is preliminary data.</text>
</comment>
<dbReference type="InterPro" id="IPR002155">
    <property type="entry name" value="Thiolase"/>
</dbReference>
<evidence type="ECO:0000259" key="7">
    <source>
        <dbReference type="Pfam" id="PF02803"/>
    </source>
</evidence>
<dbReference type="NCBIfam" id="TIGR01930">
    <property type="entry name" value="AcCoA-C-Actrans"/>
    <property type="match status" value="1"/>
</dbReference>
<evidence type="ECO:0000256" key="1">
    <source>
        <dbReference type="ARBA" id="ARBA00010982"/>
    </source>
</evidence>
<dbReference type="CDD" id="cd00751">
    <property type="entry name" value="thiolase"/>
    <property type="match status" value="1"/>
</dbReference>
<feature type="domain" description="Thiolase C-terminal" evidence="7">
    <location>
        <begin position="276"/>
        <end position="398"/>
    </location>
</feature>
<sequence length="399" mass="41485">MSSAAVYIASGRRTAFGAFGGKLKSYTAAQLGGIAGKAALADLPEGVKVDSVHFGSVLYSDPSAPYLARHVGHLSGLPVDVPALSSNRLCGSGFQTVINAAQEIKLGESHVVLTGGAESMSLAPYTLSGASRFGNRYGVDLKLEDSLAAALTDRVPTPTPMGITAENLANKYGITREECDAYAVQSQTRWKAALDAGAFRDEITPISLPSRKKGADPEIFAQDEHPRPQATVESLAKLPAVFAKGGVVTAGNASGICDGAAANVVVSEEALKRYGLKPLAKVLSYHVVAVEPSIMGIGPVEAIKGALEKASLKLDDIDLFDVNEAFAAQWLSVQRELGLPNEKTNVFGGAIALGHPLAASGARITNNLVHNLHRLDKKYAVGSACIGGGQGIAIVLEKC</sequence>
<dbReference type="InterPro" id="IPR020613">
    <property type="entry name" value="Thiolase_CS"/>
</dbReference>
<organism evidence="8 9">
    <name type="scientific">Leucosporidium creatinivorum</name>
    <dbReference type="NCBI Taxonomy" id="106004"/>
    <lineage>
        <taxon>Eukaryota</taxon>
        <taxon>Fungi</taxon>
        <taxon>Dikarya</taxon>
        <taxon>Basidiomycota</taxon>
        <taxon>Pucciniomycotina</taxon>
        <taxon>Microbotryomycetes</taxon>
        <taxon>Leucosporidiales</taxon>
        <taxon>Leucosporidium</taxon>
    </lineage>
</organism>
<accession>A0A1Y2F5U6</accession>
<dbReference type="PROSITE" id="PS00737">
    <property type="entry name" value="THIOLASE_2"/>
    <property type="match status" value="1"/>
</dbReference>
<dbReference type="AlphaFoldDB" id="A0A1Y2F5U6"/>
<dbReference type="Gene3D" id="3.40.47.10">
    <property type="match status" value="1"/>
</dbReference>
<dbReference type="EMBL" id="MCGR01000027">
    <property type="protein sequence ID" value="ORY79268.1"/>
    <property type="molecule type" value="Genomic_DNA"/>
</dbReference>
<dbReference type="GO" id="GO:0005739">
    <property type="term" value="C:mitochondrion"/>
    <property type="evidence" value="ECO:0007669"/>
    <property type="project" value="TreeGrafter"/>
</dbReference>